<accession>A0A1H3EVK4</accession>
<dbReference type="Gene3D" id="1.10.3210.10">
    <property type="entry name" value="Hypothetical protein af1432"/>
    <property type="match status" value="1"/>
</dbReference>
<reference evidence="3 4" key="1">
    <citation type="submission" date="2016-10" db="EMBL/GenBank/DDBJ databases">
        <authorList>
            <person name="de Groot N.N."/>
        </authorList>
    </citation>
    <scope>NUCLEOTIDE SEQUENCE [LARGE SCALE GENOMIC DNA]</scope>
    <source>
        <strain evidence="3 4">DSM 14045</strain>
    </source>
</reference>
<proteinExistence type="predicted"/>
<feature type="domain" description="HD-GYP" evidence="2">
    <location>
        <begin position="128"/>
        <end position="322"/>
    </location>
</feature>
<dbReference type="InterPro" id="IPR003607">
    <property type="entry name" value="HD/PDEase_dom"/>
</dbReference>
<name>A0A1H3EVK4_9FIRM</name>
<dbReference type="SUPFAM" id="SSF109604">
    <property type="entry name" value="HD-domain/PDEase-like"/>
    <property type="match status" value="1"/>
</dbReference>
<protein>
    <submittedName>
        <fullName evidence="3">HDIG domain-containing protein</fullName>
    </submittedName>
</protein>
<evidence type="ECO:0000259" key="2">
    <source>
        <dbReference type="PROSITE" id="PS51832"/>
    </source>
</evidence>
<dbReference type="CDD" id="cd00077">
    <property type="entry name" value="HDc"/>
    <property type="match status" value="1"/>
</dbReference>
<dbReference type="SMART" id="SM00471">
    <property type="entry name" value="HDc"/>
    <property type="match status" value="1"/>
</dbReference>
<evidence type="ECO:0000313" key="3">
    <source>
        <dbReference type="EMBL" id="SDX82801.1"/>
    </source>
</evidence>
<keyword evidence="4" id="KW-1185">Reference proteome</keyword>
<dbReference type="STRING" id="1122142.SAMN02910414_00028"/>
<sequence length="363" mass="41460">MNIIPVNKLEINMIIADDVFSKMQQLLVPKGAIVTKQVISQLRFYNIKEVEIIDGDLPQNIKDSIMHKEHIEHSHIEKIINSKEFKVFKAKYSDAIDVVKDELNDIILKNRPVNQELLLNEVMSLFNLNPTAYDLLGKLHSMHQIDDSTYAHSLNVSMIARLLGSWLGLKEQDLNILTLAGLLHDIGKCKIPSEIILKPGKLTPNEFEIIKQHPIFGYEALINKDLDPRIVNAALMHHERYDGSGYPSKLRGDEIEDFAAIISIADVYDAMTQNRVYRSGMCPFDVIATFEQNGLKKYKTQYILIFLERIANSYINCEVLLSNNKIGRIIFLNTNLTRPIIQLNDGQIINLEDNLEIYIHAIV</sequence>
<dbReference type="AlphaFoldDB" id="A0A1H3EVK4"/>
<evidence type="ECO:0000313" key="4">
    <source>
        <dbReference type="Proteomes" id="UP000183918"/>
    </source>
</evidence>
<dbReference type="EMBL" id="FNPG01000004">
    <property type="protein sequence ID" value="SDX82801.1"/>
    <property type="molecule type" value="Genomic_DNA"/>
</dbReference>
<dbReference type="InterPro" id="IPR006675">
    <property type="entry name" value="HDIG_dom"/>
</dbReference>
<organism evidence="3 4">
    <name type="scientific">Lachnobacterium bovis DSM 14045</name>
    <dbReference type="NCBI Taxonomy" id="1122142"/>
    <lineage>
        <taxon>Bacteria</taxon>
        <taxon>Bacillati</taxon>
        <taxon>Bacillota</taxon>
        <taxon>Clostridia</taxon>
        <taxon>Lachnospirales</taxon>
        <taxon>Lachnospiraceae</taxon>
        <taxon>Lachnobacterium</taxon>
    </lineage>
</organism>
<dbReference type="PANTHER" id="PTHR43155:SF2">
    <property type="entry name" value="CYCLIC DI-GMP PHOSPHODIESTERASE PA4108"/>
    <property type="match status" value="1"/>
</dbReference>
<dbReference type="PROSITE" id="PS51831">
    <property type="entry name" value="HD"/>
    <property type="match status" value="1"/>
</dbReference>
<dbReference type="Pfam" id="PF13487">
    <property type="entry name" value="HD_5"/>
    <property type="match status" value="1"/>
</dbReference>
<evidence type="ECO:0000259" key="1">
    <source>
        <dbReference type="PROSITE" id="PS51831"/>
    </source>
</evidence>
<dbReference type="PROSITE" id="PS51832">
    <property type="entry name" value="HD_GYP"/>
    <property type="match status" value="1"/>
</dbReference>
<dbReference type="NCBIfam" id="TIGR00277">
    <property type="entry name" value="HDIG"/>
    <property type="match status" value="1"/>
</dbReference>
<gene>
    <name evidence="3" type="ORF">SAMN02910414_00028</name>
</gene>
<dbReference type="RefSeq" id="WP_074714778.1">
    <property type="nucleotide sequence ID" value="NZ_FNPG01000004.1"/>
</dbReference>
<dbReference type="InterPro" id="IPR037522">
    <property type="entry name" value="HD_GYP_dom"/>
</dbReference>
<dbReference type="OrthoDB" id="9804747at2"/>
<feature type="domain" description="HD" evidence="1">
    <location>
        <begin position="149"/>
        <end position="271"/>
    </location>
</feature>
<dbReference type="PANTHER" id="PTHR43155">
    <property type="entry name" value="CYCLIC DI-GMP PHOSPHODIESTERASE PA4108-RELATED"/>
    <property type="match status" value="1"/>
</dbReference>
<dbReference type="InterPro" id="IPR006674">
    <property type="entry name" value="HD_domain"/>
</dbReference>
<dbReference type="Proteomes" id="UP000183918">
    <property type="component" value="Unassembled WGS sequence"/>
</dbReference>